<evidence type="ECO:0000259" key="1">
    <source>
        <dbReference type="Pfam" id="PF07463"/>
    </source>
</evidence>
<evidence type="ECO:0000313" key="4">
    <source>
        <dbReference type="Proteomes" id="UP001596166"/>
    </source>
</evidence>
<dbReference type="Gene3D" id="3.90.75.20">
    <property type="match status" value="1"/>
</dbReference>
<comment type="caution">
    <text evidence="3">The sequence shown here is derived from an EMBL/GenBank/DDBJ whole genome shotgun (WGS) entry which is preliminary data.</text>
</comment>
<evidence type="ECO:0000313" key="3">
    <source>
        <dbReference type="EMBL" id="MFC5353516.1"/>
    </source>
</evidence>
<dbReference type="InterPro" id="IPR010902">
    <property type="entry name" value="NUMOD4"/>
</dbReference>
<dbReference type="Pfam" id="PF07463">
    <property type="entry name" value="NUMOD4"/>
    <property type="match status" value="1"/>
</dbReference>
<dbReference type="RefSeq" id="WP_376993343.1">
    <property type="nucleotide sequence ID" value="NZ_JBHSLC010000002.1"/>
</dbReference>
<dbReference type="InterPro" id="IPR044925">
    <property type="entry name" value="His-Me_finger_sf"/>
</dbReference>
<dbReference type="CDD" id="cd00093">
    <property type="entry name" value="HTH_XRE"/>
    <property type="match status" value="1"/>
</dbReference>
<dbReference type="Proteomes" id="UP001596166">
    <property type="component" value="Unassembled WGS sequence"/>
</dbReference>
<evidence type="ECO:0000259" key="2">
    <source>
        <dbReference type="Pfam" id="PF13392"/>
    </source>
</evidence>
<dbReference type="InterPro" id="IPR003615">
    <property type="entry name" value="HNH_nuc"/>
</dbReference>
<dbReference type="Pfam" id="PF13392">
    <property type="entry name" value="HNH_3"/>
    <property type="match status" value="1"/>
</dbReference>
<keyword evidence="4" id="KW-1185">Reference proteome</keyword>
<feature type="domain" description="HNH nuclease" evidence="2">
    <location>
        <begin position="75"/>
        <end position="117"/>
    </location>
</feature>
<sequence length="187" mass="20927">MIGADEIWRDVVGHAGFYQVSSLGRVRSVARMVRVSAGRGCAYDRPVRERILRSTVSHGYPSVTLWRGHVPRVERVHCLVLEAFVGPRPDGFYGCHRDDVRTNNSLENLYWGSPTENCADKIALGNQPRGSRIPWSKLSEQDVASIRALRGKASQEAIGKLFGVPQSRVSRIVNGECWRHVAFQSNQ</sequence>
<name>A0ABW0FY34_9PROT</name>
<dbReference type="InterPro" id="IPR001387">
    <property type="entry name" value="Cro/C1-type_HTH"/>
</dbReference>
<reference evidence="4" key="1">
    <citation type="journal article" date="2019" name="Int. J. Syst. Evol. Microbiol.">
        <title>The Global Catalogue of Microorganisms (GCM) 10K type strain sequencing project: providing services to taxonomists for standard genome sequencing and annotation.</title>
        <authorList>
            <consortium name="The Broad Institute Genomics Platform"/>
            <consortium name="The Broad Institute Genome Sequencing Center for Infectious Disease"/>
            <person name="Wu L."/>
            <person name="Ma J."/>
        </authorList>
    </citation>
    <scope>NUCLEOTIDE SEQUENCE [LARGE SCALE GENOMIC DNA]</scope>
    <source>
        <strain evidence="4">CCUG 58760</strain>
    </source>
</reference>
<protein>
    <submittedName>
        <fullName evidence="3">NUMOD4 domain-containing protein</fullName>
    </submittedName>
</protein>
<gene>
    <name evidence="3" type="ORF">ACFPMG_00725</name>
</gene>
<organism evidence="3 4">
    <name type="scientific">Azospirillum himalayense</name>
    <dbReference type="NCBI Taxonomy" id="654847"/>
    <lineage>
        <taxon>Bacteria</taxon>
        <taxon>Pseudomonadati</taxon>
        <taxon>Pseudomonadota</taxon>
        <taxon>Alphaproteobacteria</taxon>
        <taxon>Rhodospirillales</taxon>
        <taxon>Azospirillaceae</taxon>
        <taxon>Azospirillum</taxon>
    </lineage>
</organism>
<accession>A0ABW0FY34</accession>
<dbReference type="EMBL" id="JBHSLC010000002">
    <property type="protein sequence ID" value="MFC5353516.1"/>
    <property type="molecule type" value="Genomic_DNA"/>
</dbReference>
<feature type="domain" description="NUMOD4" evidence="1">
    <location>
        <begin position="6"/>
        <end position="66"/>
    </location>
</feature>
<dbReference type="SUPFAM" id="SSF54060">
    <property type="entry name" value="His-Me finger endonucleases"/>
    <property type="match status" value="1"/>
</dbReference>
<proteinExistence type="predicted"/>